<evidence type="ECO:0000313" key="3">
    <source>
        <dbReference type="Proteomes" id="UP000197065"/>
    </source>
</evidence>
<accession>A0A212PX62</accession>
<keyword evidence="1" id="KW-0175">Coiled coil</keyword>
<organism evidence="2 3">
    <name type="scientific">Arboricoccus pini</name>
    <dbReference type="NCBI Taxonomy" id="1963835"/>
    <lineage>
        <taxon>Bacteria</taxon>
        <taxon>Pseudomonadati</taxon>
        <taxon>Pseudomonadota</taxon>
        <taxon>Alphaproteobacteria</taxon>
        <taxon>Geminicoccales</taxon>
        <taxon>Geminicoccaceae</taxon>
        <taxon>Arboricoccus</taxon>
    </lineage>
</organism>
<keyword evidence="3" id="KW-1185">Reference proteome</keyword>
<sequence>MSKGQTSQALMRAETRLQAAVARIEAAVRKSRTTPGGQIRAERDAYARDCELLRAECDGLRRELSGVIERHAKLETASREVERRLDRVIGELGEMSDE</sequence>
<reference evidence="2 3" key="1">
    <citation type="submission" date="2017-06" db="EMBL/GenBank/DDBJ databases">
        <authorList>
            <person name="Kim H.J."/>
            <person name="Triplett B.A."/>
        </authorList>
    </citation>
    <scope>NUCLEOTIDE SEQUENCE [LARGE SCALE GENOMIC DNA]</scope>
    <source>
        <strain evidence="2 3">B29T1</strain>
    </source>
</reference>
<dbReference type="AlphaFoldDB" id="A0A212PX62"/>
<dbReference type="EMBL" id="FYEH01000001">
    <property type="protein sequence ID" value="SNB51637.1"/>
    <property type="molecule type" value="Genomic_DNA"/>
</dbReference>
<gene>
    <name evidence="2" type="ORF">SAMN07250955_101115</name>
</gene>
<evidence type="ECO:0000256" key="1">
    <source>
        <dbReference type="SAM" id="Coils"/>
    </source>
</evidence>
<feature type="coiled-coil region" evidence="1">
    <location>
        <begin position="10"/>
        <end position="63"/>
    </location>
</feature>
<evidence type="ECO:0008006" key="4">
    <source>
        <dbReference type="Google" id="ProtNLM"/>
    </source>
</evidence>
<evidence type="ECO:0000313" key="2">
    <source>
        <dbReference type="EMBL" id="SNB51637.1"/>
    </source>
</evidence>
<protein>
    <recommendedName>
        <fullName evidence="4">DUF4164 family protein</fullName>
    </recommendedName>
</protein>
<dbReference type="Proteomes" id="UP000197065">
    <property type="component" value="Unassembled WGS sequence"/>
</dbReference>
<dbReference type="RefSeq" id="WP_088559456.1">
    <property type="nucleotide sequence ID" value="NZ_FYEH01000001.1"/>
</dbReference>
<dbReference type="InterPro" id="IPR025310">
    <property type="entry name" value="DUF4164"/>
</dbReference>
<proteinExistence type="predicted"/>
<dbReference type="Pfam" id="PF13747">
    <property type="entry name" value="DUF4164"/>
    <property type="match status" value="1"/>
</dbReference>
<name>A0A212PX62_9PROT</name>